<proteinExistence type="predicted"/>
<evidence type="ECO:0000313" key="1">
    <source>
        <dbReference type="EMBL" id="KAK5105634.1"/>
    </source>
</evidence>
<protein>
    <submittedName>
        <fullName evidence="1">Uncharacterized protein</fullName>
    </submittedName>
</protein>
<accession>A0AAN7YB20</accession>
<reference evidence="1" key="1">
    <citation type="submission" date="2023-08" db="EMBL/GenBank/DDBJ databases">
        <title>Black Yeasts Isolated from many extreme environments.</title>
        <authorList>
            <person name="Coleine C."/>
            <person name="Stajich J.E."/>
            <person name="Selbmann L."/>
        </authorList>
    </citation>
    <scope>NUCLEOTIDE SEQUENCE</scope>
    <source>
        <strain evidence="1">CCFEE 5401</strain>
    </source>
</reference>
<name>A0AAN7YB20_9PEZI</name>
<sequence>MPSKPTYTYSLGSLTGPVPFARVIRSMIDTLNDENARISPSKGTVFFDDGSSPDTTSAFIRNITSVAERWTQKRIEYLNAVPGSISHRDARLFDHEFIRDMSRSKTYADLIRVLDGCENERRLVYERE</sequence>
<organism evidence="1 2">
    <name type="scientific">Meristemomyces frigidus</name>
    <dbReference type="NCBI Taxonomy" id="1508187"/>
    <lineage>
        <taxon>Eukaryota</taxon>
        <taxon>Fungi</taxon>
        <taxon>Dikarya</taxon>
        <taxon>Ascomycota</taxon>
        <taxon>Pezizomycotina</taxon>
        <taxon>Dothideomycetes</taxon>
        <taxon>Dothideomycetidae</taxon>
        <taxon>Mycosphaerellales</taxon>
        <taxon>Teratosphaeriaceae</taxon>
        <taxon>Meristemomyces</taxon>
    </lineage>
</organism>
<evidence type="ECO:0000313" key="2">
    <source>
        <dbReference type="Proteomes" id="UP001310890"/>
    </source>
</evidence>
<comment type="caution">
    <text evidence="1">The sequence shown here is derived from an EMBL/GenBank/DDBJ whole genome shotgun (WGS) entry which is preliminary data.</text>
</comment>
<dbReference type="Proteomes" id="UP001310890">
    <property type="component" value="Unassembled WGS sequence"/>
</dbReference>
<dbReference type="EMBL" id="JAVRRL010000185">
    <property type="protein sequence ID" value="KAK5105634.1"/>
    <property type="molecule type" value="Genomic_DNA"/>
</dbReference>
<gene>
    <name evidence="1" type="ORF">LTR62_002639</name>
</gene>
<dbReference type="AlphaFoldDB" id="A0AAN7YB20"/>